<accession>A0A7Z8ZBQ8</accession>
<evidence type="ECO:0000313" key="1">
    <source>
        <dbReference type="EMBL" id="VED49845.1"/>
    </source>
</evidence>
<protein>
    <submittedName>
        <fullName evidence="1">Uncharacterized protein</fullName>
    </submittedName>
</protein>
<name>A0A7Z8ZBQ8_RAOTE</name>
<reference evidence="1 2" key="1">
    <citation type="submission" date="2018-12" db="EMBL/GenBank/DDBJ databases">
        <authorList>
            <consortium name="Pathogen Informatics"/>
        </authorList>
    </citation>
    <scope>NUCLEOTIDE SEQUENCE [LARGE SCALE GENOMIC DNA]</scope>
    <source>
        <strain evidence="1 2">NCTC9997</strain>
    </source>
</reference>
<dbReference type="Proteomes" id="UP000267630">
    <property type="component" value="Chromosome 3"/>
</dbReference>
<gene>
    <name evidence="1" type="ORF">NCTC9997_02957</name>
</gene>
<evidence type="ECO:0000313" key="2">
    <source>
        <dbReference type="Proteomes" id="UP000267630"/>
    </source>
</evidence>
<dbReference type="AlphaFoldDB" id="A0A7Z8ZBQ8"/>
<proteinExistence type="predicted"/>
<organism evidence="1 2">
    <name type="scientific">Raoultella terrigena</name>
    <name type="common">Klebsiella terrigena</name>
    <dbReference type="NCBI Taxonomy" id="577"/>
    <lineage>
        <taxon>Bacteria</taxon>
        <taxon>Pseudomonadati</taxon>
        <taxon>Pseudomonadota</taxon>
        <taxon>Gammaproteobacteria</taxon>
        <taxon>Enterobacterales</taxon>
        <taxon>Enterobacteriaceae</taxon>
        <taxon>Klebsiella/Raoultella group</taxon>
        <taxon>Raoultella</taxon>
    </lineage>
</organism>
<keyword evidence="2" id="KW-1185">Reference proteome</keyword>
<sequence length="97" mass="10337">MTEISELVGTAVAPYSGDDRGVIILPKKYAMLSFRSTRSGDLVNVLVTRDANRAGYDVELVGALDVMATGTVKVKAGAFDTEAAASYPLVHVLKFED</sequence>
<dbReference type="EMBL" id="LR134253">
    <property type="protein sequence ID" value="VED49845.1"/>
    <property type="molecule type" value="Genomic_DNA"/>
</dbReference>